<dbReference type="AlphaFoldDB" id="A0A2T1NAK2"/>
<dbReference type="RefSeq" id="WP_106679189.1">
    <property type="nucleotide sequence ID" value="NZ_JACHWV010000003.1"/>
</dbReference>
<sequence>MKKQLILILFSLFSVFSFSQNAILSSTETDEDGNVIDQNQELAIVSNAVNNSQPNTSQLQLNSKSVYVTQIGDYNTVEAVVSAPKYNVDLNQVGDDNLIDVKLKATKIIDYQVLQVGDNNTVIDYNFGNQKVINSSFNQIGDNLKIENYGSNSISEKLQINMTGQSRTITINNYK</sequence>
<protein>
    <recommendedName>
        <fullName evidence="4">Curlin associated repeat-containing protein</fullName>
    </recommendedName>
</protein>
<proteinExistence type="predicted"/>
<evidence type="ECO:0000256" key="1">
    <source>
        <dbReference type="SAM" id="SignalP"/>
    </source>
</evidence>
<keyword evidence="3" id="KW-1185">Reference proteome</keyword>
<evidence type="ECO:0000313" key="2">
    <source>
        <dbReference type="EMBL" id="PSG89167.1"/>
    </source>
</evidence>
<dbReference type="OrthoDB" id="1361185at2"/>
<organism evidence="2 3">
    <name type="scientific">Mesoflavibacter zeaxanthinifaciens subsp. sabulilitoris</name>
    <dbReference type="NCBI Taxonomy" id="1520893"/>
    <lineage>
        <taxon>Bacteria</taxon>
        <taxon>Pseudomonadati</taxon>
        <taxon>Bacteroidota</taxon>
        <taxon>Flavobacteriia</taxon>
        <taxon>Flavobacteriales</taxon>
        <taxon>Flavobacteriaceae</taxon>
        <taxon>Mesoflavibacter</taxon>
    </lineage>
</organism>
<dbReference type="Proteomes" id="UP000238430">
    <property type="component" value="Unassembled WGS sequence"/>
</dbReference>
<name>A0A2T1NAK2_9FLAO</name>
<evidence type="ECO:0000313" key="3">
    <source>
        <dbReference type="Proteomes" id="UP000238430"/>
    </source>
</evidence>
<comment type="caution">
    <text evidence="2">The sequence shown here is derived from an EMBL/GenBank/DDBJ whole genome shotgun (WGS) entry which is preliminary data.</text>
</comment>
<feature type="signal peptide" evidence="1">
    <location>
        <begin position="1"/>
        <end position="22"/>
    </location>
</feature>
<gene>
    <name evidence="2" type="ORF">C7H61_09430</name>
</gene>
<dbReference type="EMBL" id="PXOT01000024">
    <property type="protein sequence ID" value="PSG89167.1"/>
    <property type="molecule type" value="Genomic_DNA"/>
</dbReference>
<reference evidence="2 3" key="1">
    <citation type="submission" date="2018-03" db="EMBL/GenBank/DDBJ databases">
        <title>Mesoflavibacter sp. HG37 and Mesoflavibacter sp. HG96 sp.nov., two marine bacteria isolated from seawater of Western Pacific Ocean.</title>
        <authorList>
            <person name="Cheng H."/>
            <person name="Wu Y.-H."/>
            <person name="Guo L.-L."/>
            <person name="Xu X.-W."/>
        </authorList>
    </citation>
    <scope>NUCLEOTIDE SEQUENCE [LARGE SCALE GENOMIC DNA]</scope>
    <source>
        <strain evidence="2 3">KCTC 42117</strain>
    </source>
</reference>
<keyword evidence="1" id="KW-0732">Signal</keyword>
<evidence type="ECO:0008006" key="4">
    <source>
        <dbReference type="Google" id="ProtNLM"/>
    </source>
</evidence>
<feature type="chain" id="PRO_5015642895" description="Curlin associated repeat-containing protein" evidence="1">
    <location>
        <begin position="23"/>
        <end position="175"/>
    </location>
</feature>
<accession>A0A2T1NAK2</accession>